<feature type="chain" id="PRO_5016362026" description="Secreted protein" evidence="2">
    <location>
        <begin position="24"/>
        <end position="91"/>
    </location>
</feature>
<evidence type="ECO:0008006" key="5">
    <source>
        <dbReference type="Google" id="ProtNLM"/>
    </source>
</evidence>
<proteinExistence type="predicted"/>
<gene>
    <name evidence="3" type="ORF">RclHR1_02370001</name>
</gene>
<evidence type="ECO:0000313" key="4">
    <source>
        <dbReference type="Proteomes" id="UP000247702"/>
    </source>
</evidence>
<comment type="caution">
    <text evidence="3">The sequence shown here is derived from an EMBL/GenBank/DDBJ whole genome shotgun (WGS) entry which is preliminary data.</text>
</comment>
<dbReference type="EMBL" id="BEXD01001524">
    <property type="protein sequence ID" value="GBB94501.1"/>
    <property type="molecule type" value="Genomic_DNA"/>
</dbReference>
<keyword evidence="2" id="KW-0732">Signal</keyword>
<keyword evidence="4" id="KW-1185">Reference proteome</keyword>
<reference evidence="3 4" key="1">
    <citation type="submission" date="2017-11" db="EMBL/GenBank/DDBJ databases">
        <title>The genome of Rhizophagus clarus HR1 reveals common genetic basis of auxotrophy among arbuscular mycorrhizal fungi.</title>
        <authorList>
            <person name="Kobayashi Y."/>
        </authorList>
    </citation>
    <scope>NUCLEOTIDE SEQUENCE [LARGE SCALE GENOMIC DNA]</scope>
    <source>
        <strain evidence="3 4">HR1</strain>
    </source>
</reference>
<feature type="region of interest" description="Disordered" evidence="1">
    <location>
        <begin position="62"/>
        <end position="91"/>
    </location>
</feature>
<dbReference type="AlphaFoldDB" id="A0A2Z6RC23"/>
<organism evidence="3 4">
    <name type="scientific">Rhizophagus clarus</name>
    <dbReference type="NCBI Taxonomy" id="94130"/>
    <lineage>
        <taxon>Eukaryota</taxon>
        <taxon>Fungi</taxon>
        <taxon>Fungi incertae sedis</taxon>
        <taxon>Mucoromycota</taxon>
        <taxon>Glomeromycotina</taxon>
        <taxon>Glomeromycetes</taxon>
        <taxon>Glomerales</taxon>
        <taxon>Glomeraceae</taxon>
        <taxon>Rhizophagus</taxon>
    </lineage>
</organism>
<evidence type="ECO:0000313" key="3">
    <source>
        <dbReference type="EMBL" id="GBB94501.1"/>
    </source>
</evidence>
<sequence>VLGPSRFLFNILYVSAFVSSSSARMVCLSDSVRHIALLNPAGRPALNITAWTKYHRPRRFRMGDSDRLPTHGSTPSFGLNRAPMVDHIGGR</sequence>
<evidence type="ECO:0000256" key="1">
    <source>
        <dbReference type="SAM" id="MobiDB-lite"/>
    </source>
</evidence>
<name>A0A2Z6RC23_9GLOM</name>
<accession>A0A2Z6RC23</accession>
<dbReference type="Proteomes" id="UP000247702">
    <property type="component" value="Unassembled WGS sequence"/>
</dbReference>
<feature type="non-terminal residue" evidence="3">
    <location>
        <position position="1"/>
    </location>
</feature>
<feature type="signal peptide" evidence="2">
    <location>
        <begin position="1"/>
        <end position="23"/>
    </location>
</feature>
<protein>
    <recommendedName>
        <fullName evidence="5">Secreted protein</fullName>
    </recommendedName>
</protein>
<evidence type="ECO:0000256" key="2">
    <source>
        <dbReference type="SAM" id="SignalP"/>
    </source>
</evidence>